<keyword evidence="2" id="KW-0812">Transmembrane</keyword>
<reference evidence="4 6" key="2">
    <citation type="submission" date="2019-03" db="EMBL/GenBank/DDBJ databases">
        <title>Genomic Encyclopedia of Type Strains, Phase IV (KMG-IV): sequencing the most valuable type-strain genomes for metagenomic binning, comparative biology and taxonomic classification.</title>
        <authorList>
            <person name="Goeker M."/>
        </authorList>
    </citation>
    <scope>NUCLEOTIDE SEQUENCE [LARGE SCALE GENOMIC DNA]</scope>
    <source>
        <strain evidence="4 6">DSM 203</strain>
    </source>
</reference>
<dbReference type="Proteomes" id="UP000075766">
    <property type="component" value="Unassembled WGS sequence"/>
</dbReference>
<evidence type="ECO:0000256" key="1">
    <source>
        <dbReference type="SAM" id="MobiDB-lite"/>
    </source>
</evidence>
<organism evidence="4 6">
    <name type="scientific">Marichromatium gracile</name>
    <name type="common">Chromatium gracile</name>
    <dbReference type="NCBI Taxonomy" id="1048"/>
    <lineage>
        <taxon>Bacteria</taxon>
        <taxon>Pseudomonadati</taxon>
        <taxon>Pseudomonadota</taxon>
        <taxon>Gammaproteobacteria</taxon>
        <taxon>Chromatiales</taxon>
        <taxon>Chromatiaceae</taxon>
        <taxon>Marichromatium</taxon>
    </lineage>
</organism>
<reference evidence="3 5" key="1">
    <citation type="submission" date="2016-02" db="EMBL/GenBank/DDBJ databases">
        <title>Genome sequence of Marichromatium gracile YL-28, a purple sulfur bacterium.</title>
        <authorList>
            <person name="Zhao C."/>
            <person name="Hong X."/>
            <person name="Chen S."/>
            <person name="Yang S."/>
        </authorList>
    </citation>
    <scope>NUCLEOTIDE SEQUENCE [LARGE SCALE GENOMIC DNA]</scope>
    <source>
        <strain evidence="3 5">YL28</strain>
    </source>
</reference>
<keyword evidence="2" id="KW-0472">Membrane</keyword>
<accession>A0A4R4A5Z9</accession>
<evidence type="ECO:0000313" key="5">
    <source>
        <dbReference type="Proteomes" id="UP000075766"/>
    </source>
</evidence>
<feature type="transmembrane region" description="Helical" evidence="2">
    <location>
        <begin position="20"/>
        <end position="37"/>
    </location>
</feature>
<evidence type="ECO:0000256" key="2">
    <source>
        <dbReference type="SAM" id="Phobius"/>
    </source>
</evidence>
<dbReference type="RefSeq" id="WP_062276597.1">
    <property type="nucleotide sequence ID" value="NZ_LSYU01000077.1"/>
</dbReference>
<sequence length="58" mass="6117">MTDQRQRHQHGVTKNIAEGIGGLITGAALVMLLRGLVKARGNRQPAPNNARPTTGDSA</sequence>
<evidence type="ECO:0000313" key="4">
    <source>
        <dbReference type="EMBL" id="TCW34044.1"/>
    </source>
</evidence>
<dbReference type="AlphaFoldDB" id="A0A4R4A5Z9"/>
<keyword evidence="2" id="KW-1133">Transmembrane helix</keyword>
<dbReference type="EMBL" id="SMDC01000013">
    <property type="protein sequence ID" value="TCW34044.1"/>
    <property type="molecule type" value="Genomic_DNA"/>
</dbReference>
<evidence type="ECO:0000313" key="6">
    <source>
        <dbReference type="Proteomes" id="UP000295247"/>
    </source>
</evidence>
<feature type="compositionally biased region" description="Polar residues" evidence="1">
    <location>
        <begin position="45"/>
        <end position="58"/>
    </location>
</feature>
<name>A0A4R4A5Z9_MARGR</name>
<keyword evidence="5" id="KW-1185">Reference proteome</keyword>
<evidence type="ECO:0000313" key="3">
    <source>
        <dbReference type="EMBL" id="KXX63772.1"/>
    </source>
</evidence>
<proteinExistence type="predicted"/>
<protein>
    <submittedName>
        <fullName evidence="3">Carbon monoxide dehydrogenase</fullName>
    </submittedName>
</protein>
<dbReference type="EMBL" id="LSYU01000077">
    <property type="protein sequence ID" value="KXX63772.1"/>
    <property type="molecule type" value="Genomic_DNA"/>
</dbReference>
<comment type="caution">
    <text evidence="4">The sequence shown here is derived from an EMBL/GenBank/DDBJ whole genome shotgun (WGS) entry which is preliminary data.</text>
</comment>
<gene>
    <name evidence="3" type="ORF">AY586_03605</name>
    <name evidence="4" type="ORF">EDC29_11327</name>
</gene>
<feature type="region of interest" description="Disordered" evidence="1">
    <location>
        <begin position="39"/>
        <end position="58"/>
    </location>
</feature>
<dbReference type="Proteomes" id="UP000295247">
    <property type="component" value="Unassembled WGS sequence"/>
</dbReference>